<keyword evidence="1 6" id="KW-0813">Transport</keyword>
<dbReference type="GeneID" id="92207605"/>
<evidence type="ECO:0000256" key="3">
    <source>
        <dbReference type="ARBA" id="ARBA00022892"/>
    </source>
</evidence>
<dbReference type="PANTHER" id="PTHR23249:SF16">
    <property type="entry name" value="TRAFFICKING PROTEIN PARTICLE COMPLEX SUBUNIT 1"/>
    <property type="match status" value="1"/>
</dbReference>
<evidence type="ECO:0000256" key="1">
    <source>
        <dbReference type="ARBA" id="ARBA00022448"/>
    </source>
</evidence>
<dbReference type="InterPro" id="IPR011012">
    <property type="entry name" value="Longin-like_dom_sf"/>
</dbReference>
<dbReference type="EMBL" id="OZ022407">
    <property type="protein sequence ID" value="CAK9438084.1"/>
    <property type="molecule type" value="Genomic_DNA"/>
</dbReference>
<name>A0ABP0ZJ71_9ASCO</name>
<evidence type="ECO:0000256" key="4">
    <source>
        <dbReference type="ARBA" id="ARBA00023034"/>
    </source>
</evidence>
<reference evidence="7 8" key="1">
    <citation type="submission" date="2024-03" db="EMBL/GenBank/DDBJ databases">
        <authorList>
            <person name="Brejova B."/>
        </authorList>
    </citation>
    <scope>NUCLEOTIDE SEQUENCE [LARGE SCALE GENOMIC DNA]</scope>
    <source>
        <strain evidence="7 8">CBS 14171</strain>
    </source>
</reference>
<dbReference type="Pfam" id="PF04099">
    <property type="entry name" value="Sybindin"/>
    <property type="match status" value="1"/>
</dbReference>
<evidence type="ECO:0000256" key="6">
    <source>
        <dbReference type="RuleBase" id="RU366065"/>
    </source>
</evidence>
<proteinExistence type="inferred from homology"/>
<keyword evidence="4 6" id="KW-0333">Golgi apparatus</keyword>
<evidence type="ECO:0000256" key="2">
    <source>
        <dbReference type="ARBA" id="ARBA00022824"/>
    </source>
</evidence>
<dbReference type="SMART" id="SM01399">
    <property type="entry name" value="Sybindin"/>
    <property type="match status" value="1"/>
</dbReference>
<comment type="subunit">
    <text evidence="6">Part of the multisubunit transport protein particle (TRAPP) complex.</text>
</comment>
<dbReference type="Proteomes" id="UP001497383">
    <property type="component" value="Chromosome 3"/>
</dbReference>
<protein>
    <recommendedName>
        <fullName evidence="6">Trafficking protein particle complex subunit</fullName>
    </recommendedName>
</protein>
<keyword evidence="2 6" id="KW-0256">Endoplasmic reticulum</keyword>
<keyword evidence="3 6" id="KW-0931">ER-Golgi transport</keyword>
<organism evidence="7 8">
    <name type="scientific">Lodderomyces beijingensis</name>
    <dbReference type="NCBI Taxonomy" id="1775926"/>
    <lineage>
        <taxon>Eukaryota</taxon>
        <taxon>Fungi</taxon>
        <taxon>Dikarya</taxon>
        <taxon>Ascomycota</taxon>
        <taxon>Saccharomycotina</taxon>
        <taxon>Pichiomycetes</taxon>
        <taxon>Debaryomycetaceae</taxon>
        <taxon>Candida/Lodderomyces clade</taxon>
        <taxon>Lodderomyces</taxon>
    </lineage>
</organism>
<sequence>MAIYSFFIFDRHCNCIYDREFFQSSASTIASSSASSTTSIVAATSSAKEVPVLKGQVNKNNDANSSKLLFGILYSLKTIAVKLMDGSGGGGEDSLQQANELKQFTMGQFKVHFWESLTKFKFVIISDLKVVDLQSVLWQLYSNYFMTHVVENSLSPIEFKWIDEQSAAGANSSREANEYSGKISNSKFIEETDKYLQSLPAF</sequence>
<accession>A0ABP0ZJ71</accession>
<comment type="subcellular location">
    <subcellularLocation>
        <location evidence="6">Endoplasmic reticulum</location>
    </subcellularLocation>
    <subcellularLocation>
        <location evidence="6">Golgi apparatus</location>
        <location evidence="6">cis-Golgi network</location>
    </subcellularLocation>
</comment>
<evidence type="ECO:0000313" key="7">
    <source>
        <dbReference type="EMBL" id="CAK9438084.1"/>
    </source>
</evidence>
<evidence type="ECO:0000256" key="5">
    <source>
        <dbReference type="ARBA" id="ARBA00038167"/>
    </source>
</evidence>
<dbReference type="RefSeq" id="XP_066829347.1">
    <property type="nucleotide sequence ID" value="XM_066972405.1"/>
</dbReference>
<gene>
    <name evidence="7" type="ORF">LODBEIA_P24090</name>
</gene>
<dbReference type="SUPFAM" id="SSF64356">
    <property type="entry name" value="SNARE-like"/>
    <property type="match status" value="1"/>
</dbReference>
<dbReference type="InterPro" id="IPR007233">
    <property type="entry name" value="TRAPPC"/>
</dbReference>
<comment type="similarity">
    <text evidence="5">Belongs to the TRAPP small subunits family. BET5 subfamily.</text>
</comment>
<evidence type="ECO:0000313" key="8">
    <source>
        <dbReference type="Proteomes" id="UP001497383"/>
    </source>
</evidence>
<keyword evidence="8" id="KW-1185">Reference proteome</keyword>
<dbReference type="PANTHER" id="PTHR23249">
    <property type="entry name" value="TRAFFICKING PROTEIN PARTICLE COMPLEX SUBUNIT"/>
    <property type="match status" value="1"/>
</dbReference>
<dbReference type="Gene3D" id="3.30.450.70">
    <property type="match status" value="1"/>
</dbReference>